<reference evidence="1 2" key="1">
    <citation type="submission" date="2019-09" db="EMBL/GenBank/DDBJ databases">
        <title>Genome sequence and assembly of Adhaeribacter sp.</title>
        <authorList>
            <person name="Chhetri G."/>
        </authorList>
    </citation>
    <scope>NUCLEOTIDE SEQUENCE [LARGE SCALE GENOMIC DNA]</scope>
    <source>
        <strain evidence="1 2">DK36</strain>
    </source>
</reference>
<evidence type="ECO:0000313" key="2">
    <source>
        <dbReference type="Proteomes" id="UP000323426"/>
    </source>
</evidence>
<dbReference type="PANTHER" id="PTHR37827:SF1">
    <property type="entry name" value="HNH DOMAIN-CONTAINING PROTEIN"/>
    <property type="match status" value="1"/>
</dbReference>
<keyword evidence="1" id="KW-0255">Endonuclease</keyword>
<organism evidence="1 2">
    <name type="scientific">Adhaeribacter rhizoryzae</name>
    <dbReference type="NCBI Taxonomy" id="2607907"/>
    <lineage>
        <taxon>Bacteria</taxon>
        <taxon>Pseudomonadati</taxon>
        <taxon>Bacteroidota</taxon>
        <taxon>Cytophagia</taxon>
        <taxon>Cytophagales</taxon>
        <taxon>Hymenobacteraceae</taxon>
        <taxon>Adhaeribacter</taxon>
    </lineage>
</organism>
<comment type="caution">
    <text evidence="1">The sequence shown here is derived from an EMBL/GenBank/DDBJ whole genome shotgun (WGS) entry which is preliminary data.</text>
</comment>
<accession>A0A5M6DM66</accession>
<dbReference type="Proteomes" id="UP000323426">
    <property type="component" value="Unassembled WGS sequence"/>
</dbReference>
<keyword evidence="1" id="KW-0378">Hydrolase</keyword>
<dbReference type="EMBL" id="VWSF01000002">
    <property type="protein sequence ID" value="KAA5548634.1"/>
    <property type="molecule type" value="Genomic_DNA"/>
</dbReference>
<dbReference type="RefSeq" id="WP_150086962.1">
    <property type="nucleotide sequence ID" value="NZ_VWSF01000002.1"/>
</dbReference>
<keyword evidence="2" id="KW-1185">Reference proteome</keyword>
<name>A0A5M6DM66_9BACT</name>
<evidence type="ECO:0000313" key="1">
    <source>
        <dbReference type="EMBL" id="KAA5548634.1"/>
    </source>
</evidence>
<proteinExistence type="predicted"/>
<gene>
    <name evidence="1" type="ORF">F0145_03710</name>
</gene>
<dbReference type="PANTHER" id="PTHR37827">
    <property type="entry name" value="TUDOR DOMAIN-CONTAINING PROTEIN"/>
    <property type="match status" value="1"/>
</dbReference>
<dbReference type="GO" id="GO:0004519">
    <property type="term" value="F:endonuclease activity"/>
    <property type="evidence" value="ECO:0007669"/>
    <property type="project" value="UniProtKB-KW"/>
</dbReference>
<keyword evidence="1" id="KW-0540">Nuclease</keyword>
<dbReference type="AlphaFoldDB" id="A0A5M6DM66"/>
<sequence length="97" mass="11245">MGKKKKDAAICGLCNREVSFVTKHHLLPKQEGGKHSETVDLCQPCHSTIHLNFTNQELARNFRSISALQQAEPLQKYLRWIRNKNVDVLKNRRGKRH</sequence>
<protein>
    <submittedName>
        <fullName evidence="1">HNH endonuclease</fullName>
    </submittedName>
</protein>